<dbReference type="InterPro" id="IPR036866">
    <property type="entry name" value="RibonucZ/Hydroxyglut_hydro"/>
</dbReference>
<evidence type="ECO:0000313" key="2">
    <source>
        <dbReference type="Proteomes" id="UP000757103"/>
    </source>
</evidence>
<evidence type="ECO:0000313" key="1">
    <source>
        <dbReference type="EMBL" id="HJG90017.1"/>
    </source>
</evidence>
<reference evidence="1" key="1">
    <citation type="journal article" date="2021" name="PeerJ">
        <title>Extensive microbial diversity within the chicken gut microbiome revealed by metagenomics and culture.</title>
        <authorList>
            <person name="Gilroy R."/>
            <person name="Ravi A."/>
            <person name="Getino M."/>
            <person name="Pursley I."/>
            <person name="Horton D.L."/>
            <person name="Alikhan N.F."/>
            <person name="Baker D."/>
            <person name="Gharbi K."/>
            <person name="Hall N."/>
            <person name="Watson M."/>
            <person name="Adriaenssens E.M."/>
            <person name="Foster-Nyarko E."/>
            <person name="Jarju S."/>
            <person name="Secka A."/>
            <person name="Antonio M."/>
            <person name="Oren A."/>
            <person name="Chaudhuri R.R."/>
            <person name="La Ragione R."/>
            <person name="Hildebrand F."/>
            <person name="Pallen M.J."/>
        </authorList>
    </citation>
    <scope>NUCLEOTIDE SEQUENCE</scope>
    <source>
        <strain evidence="1">CHK121-7720</strain>
    </source>
</reference>
<dbReference type="Proteomes" id="UP000757103">
    <property type="component" value="Unassembled WGS sequence"/>
</dbReference>
<protein>
    <submittedName>
        <fullName evidence="1">MBL fold metallo-hydrolase</fullName>
    </submittedName>
</protein>
<proteinExistence type="predicted"/>
<dbReference type="AlphaFoldDB" id="A0A921MTP3"/>
<dbReference type="SUPFAM" id="SSF56281">
    <property type="entry name" value="Metallo-hydrolase/oxidoreductase"/>
    <property type="match status" value="1"/>
</dbReference>
<sequence>MNHNFITMLGTGNAMATRCYNTCFVLGTATSRCLVDAGGGNGVLSQLEKAHIDLGEIHDMFVTHAHTDHILGAVWVMRMVINRLKNHRYEGRFTVYGHDKALKVLDWICRETFSAKDRSFLGESVRFCEVKDQDRFEVGDMRFQCFDILSTKEKQFGFRAELPGGRTLVCLGDEPYNEANRTYAEHADWLLCEAFCLYRDRDIFKPYEKHHSTALEAGALAEELGVKNLLLYHTEDRNLAIRKEAYRAEALQHFTGQVFVPDDLETIDLD</sequence>
<dbReference type="Gene3D" id="3.60.15.10">
    <property type="entry name" value="Ribonuclease Z/Hydroxyacylglutathione hydrolase-like"/>
    <property type="match status" value="1"/>
</dbReference>
<dbReference type="PANTHER" id="PTHR46018:SF2">
    <property type="entry name" value="ZINC PHOSPHODIESTERASE ELAC PROTEIN 1"/>
    <property type="match status" value="1"/>
</dbReference>
<name>A0A921MTP3_9BACT</name>
<organism evidence="1 2">
    <name type="scientific">Barnesiella viscericola</name>
    <dbReference type="NCBI Taxonomy" id="397865"/>
    <lineage>
        <taxon>Bacteria</taxon>
        <taxon>Pseudomonadati</taxon>
        <taxon>Bacteroidota</taxon>
        <taxon>Bacteroidia</taxon>
        <taxon>Bacteroidales</taxon>
        <taxon>Barnesiellaceae</taxon>
        <taxon>Barnesiella</taxon>
    </lineage>
</organism>
<gene>
    <name evidence="1" type="ORF">K8U91_11180</name>
</gene>
<dbReference type="RefSeq" id="WP_273307078.1">
    <property type="nucleotide sequence ID" value="NZ_DYUD01000030.1"/>
</dbReference>
<dbReference type="EMBL" id="DYUD01000030">
    <property type="protein sequence ID" value="HJG90017.1"/>
    <property type="molecule type" value="Genomic_DNA"/>
</dbReference>
<dbReference type="PANTHER" id="PTHR46018">
    <property type="entry name" value="ZINC PHOSPHODIESTERASE ELAC PROTEIN 1"/>
    <property type="match status" value="1"/>
</dbReference>
<dbReference type="Pfam" id="PF23023">
    <property type="entry name" value="Anti-Pycsar_Apyc1"/>
    <property type="match status" value="1"/>
</dbReference>
<reference evidence="1" key="2">
    <citation type="submission" date="2021-09" db="EMBL/GenBank/DDBJ databases">
        <authorList>
            <person name="Gilroy R."/>
        </authorList>
    </citation>
    <scope>NUCLEOTIDE SEQUENCE</scope>
    <source>
        <strain evidence="1">CHK121-7720</strain>
    </source>
</reference>
<accession>A0A921MTP3</accession>
<dbReference type="GO" id="GO:0042781">
    <property type="term" value="F:3'-tRNA processing endoribonuclease activity"/>
    <property type="evidence" value="ECO:0007669"/>
    <property type="project" value="TreeGrafter"/>
</dbReference>
<comment type="caution">
    <text evidence="1">The sequence shown here is derived from an EMBL/GenBank/DDBJ whole genome shotgun (WGS) entry which is preliminary data.</text>
</comment>